<dbReference type="InterPro" id="IPR013783">
    <property type="entry name" value="Ig-like_fold"/>
</dbReference>
<protein>
    <submittedName>
        <fullName evidence="1">Uncharacterized protein</fullName>
    </submittedName>
</protein>
<gene>
    <name evidence="1" type="ORF">NCTC7582_00046</name>
</gene>
<dbReference type="Proteomes" id="UP000251431">
    <property type="component" value="Unassembled WGS sequence"/>
</dbReference>
<dbReference type="RefSeq" id="WP_112116172.1">
    <property type="nucleotide sequence ID" value="NZ_UAQE01000001.1"/>
</dbReference>
<dbReference type="Gene3D" id="2.60.40.10">
    <property type="entry name" value="Immunoglobulins"/>
    <property type="match status" value="1"/>
</dbReference>
<accession>A0A2X0X995</accession>
<evidence type="ECO:0000313" key="1">
    <source>
        <dbReference type="EMBL" id="SPT95545.1"/>
    </source>
</evidence>
<name>A0A2X0X995_9BACI</name>
<dbReference type="AlphaFoldDB" id="A0A2X0X995"/>
<organism evidence="1 2">
    <name type="scientific">Lysinibacillus capsici</name>
    <dbReference type="NCBI Taxonomy" id="2115968"/>
    <lineage>
        <taxon>Bacteria</taxon>
        <taxon>Bacillati</taxon>
        <taxon>Bacillota</taxon>
        <taxon>Bacilli</taxon>
        <taxon>Bacillales</taxon>
        <taxon>Bacillaceae</taxon>
        <taxon>Lysinibacillus</taxon>
    </lineage>
</organism>
<dbReference type="EMBL" id="UAQE01000001">
    <property type="protein sequence ID" value="SPT95545.1"/>
    <property type="molecule type" value="Genomic_DNA"/>
</dbReference>
<proteinExistence type="predicted"/>
<reference evidence="1 2" key="1">
    <citation type="submission" date="2018-06" db="EMBL/GenBank/DDBJ databases">
        <authorList>
            <consortium name="Pathogen Informatics"/>
            <person name="Doyle S."/>
        </authorList>
    </citation>
    <scope>NUCLEOTIDE SEQUENCE [LARGE SCALE GENOMIC DNA]</scope>
    <source>
        <strain evidence="1 2">NCTC7582</strain>
    </source>
</reference>
<evidence type="ECO:0000313" key="2">
    <source>
        <dbReference type="Proteomes" id="UP000251431"/>
    </source>
</evidence>
<sequence length="803" mass="88594">MVLYFWNKFTSVKEMQEKLTYQTTASGFTNGGYPEGFSAYIRHPEYYSVSGGISQLKYQSPLYTVQNNGRELTILKNYRETEPNVKYDYDIQQYTLTETGKYVKGSLVQQNIQADYNAYENNARNSDGYWYERGAIVNTAPTMPGAFTQPSGTLEIGDSKVFAVGAASDAEGNLSKYIWEASINAGAFSKVGETTANSLAYTIPTATSLKMRIKAVDSAGLESAYRESSLYTVQPPQYYYDKYTAIENKLYNDDAPWTNSSATIGPFSSYAKSYSFDRTNNKYILGPKWGYDGGPVNIGSIVYSLSGNFLSRHTAKEYTYDPTVTVPVNSIYKDATKNTYSVESYSKGTLVQTGIVGGATTYPLDGHHTDGFWYVRKSRVNQSIAPPTPFTSPTTGKKFKPNEAATITFGASNAANLSIYEVDYRYNTTSAWTPLAYNNTLTRSLTITTDKTLKTLELRVRAKDTSNVYSDYVYSETFEIEHNVAPMVTLTNPGDNSTLYESDTLTIGGTAFDADPDQAVTVYYQINAEPRKVLTTNLSKVQIALSKQLTFKAGKIYDGETVLTDTLAAGIEHKLKVWAVDSENASSLIVERTFFVVPNRAPLLSLDAVVPSGVVNVDKFKISGTASDEDANSTVKVTRKINGGDPVEIYSGSGGEWEFEISLSQLIVGENVIVIEVIDNYGAKTSKTIKLKKNEVKTPILHAVARYKITPPAGSAKGVLLFIERDEDMDLTVELSMTLVGEQEQYETLTANNTAPMPTNGIVEDTFYFETTEPKNNIILKISTTRQDATVNHKIHLISGAVE</sequence>